<dbReference type="Gene3D" id="3.30.420.40">
    <property type="match status" value="2"/>
</dbReference>
<dbReference type="PANTHER" id="PTHR18964:SF149">
    <property type="entry name" value="BIFUNCTIONAL UDP-N-ACETYLGLUCOSAMINE 2-EPIMERASE_N-ACETYLMANNOSAMINE KINASE"/>
    <property type="match status" value="1"/>
</dbReference>
<dbReference type="InterPro" id="IPR000600">
    <property type="entry name" value="ROK"/>
</dbReference>
<organism evidence="2 3">
    <name type="scientific">Saccharopolyspora halophila</name>
    <dbReference type="NCBI Taxonomy" id="405551"/>
    <lineage>
        <taxon>Bacteria</taxon>
        <taxon>Bacillati</taxon>
        <taxon>Actinomycetota</taxon>
        <taxon>Actinomycetes</taxon>
        <taxon>Pseudonocardiales</taxon>
        <taxon>Pseudonocardiaceae</taxon>
        <taxon>Saccharopolyspora</taxon>
    </lineage>
</organism>
<name>A0ABN3GQI2_9PSEU</name>
<dbReference type="Proteomes" id="UP001501218">
    <property type="component" value="Unassembled WGS sequence"/>
</dbReference>
<dbReference type="PANTHER" id="PTHR18964">
    <property type="entry name" value="ROK (REPRESSOR, ORF, KINASE) FAMILY"/>
    <property type="match status" value="1"/>
</dbReference>
<dbReference type="SUPFAM" id="SSF46785">
    <property type="entry name" value="Winged helix' DNA-binding domain"/>
    <property type="match status" value="1"/>
</dbReference>
<gene>
    <name evidence="2" type="ORF">GCM10009854_40990</name>
</gene>
<dbReference type="SUPFAM" id="SSF53067">
    <property type="entry name" value="Actin-like ATPase domain"/>
    <property type="match status" value="1"/>
</dbReference>
<evidence type="ECO:0000313" key="2">
    <source>
        <dbReference type="EMBL" id="GAA2358409.1"/>
    </source>
</evidence>
<proteinExistence type="inferred from homology"/>
<dbReference type="InterPro" id="IPR049874">
    <property type="entry name" value="ROK_cs"/>
</dbReference>
<accession>A0ABN3GQI2</accession>
<dbReference type="Pfam" id="PF13412">
    <property type="entry name" value="HTH_24"/>
    <property type="match status" value="1"/>
</dbReference>
<evidence type="ECO:0000313" key="3">
    <source>
        <dbReference type="Proteomes" id="UP001501218"/>
    </source>
</evidence>
<dbReference type="Pfam" id="PF00480">
    <property type="entry name" value="ROK"/>
    <property type="match status" value="1"/>
</dbReference>
<evidence type="ECO:0000256" key="1">
    <source>
        <dbReference type="ARBA" id="ARBA00006479"/>
    </source>
</evidence>
<keyword evidence="3" id="KW-1185">Reference proteome</keyword>
<dbReference type="PROSITE" id="PS01125">
    <property type="entry name" value="ROK"/>
    <property type="match status" value="1"/>
</dbReference>
<protein>
    <submittedName>
        <fullName evidence="2">ROK family transcriptional regulator</fullName>
    </submittedName>
</protein>
<dbReference type="InterPro" id="IPR043129">
    <property type="entry name" value="ATPase_NBD"/>
</dbReference>
<dbReference type="InterPro" id="IPR036390">
    <property type="entry name" value="WH_DNA-bd_sf"/>
</dbReference>
<dbReference type="InterPro" id="IPR036388">
    <property type="entry name" value="WH-like_DNA-bd_sf"/>
</dbReference>
<dbReference type="Gene3D" id="1.10.10.10">
    <property type="entry name" value="Winged helix-like DNA-binding domain superfamily/Winged helix DNA-binding domain"/>
    <property type="match status" value="1"/>
</dbReference>
<comment type="similarity">
    <text evidence="1">Belongs to the ROK (NagC/XylR) family.</text>
</comment>
<reference evidence="2 3" key="1">
    <citation type="journal article" date="2019" name="Int. J. Syst. Evol. Microbiol.">
        <title>The Global Catalogue of Microorganisms (GCM) 10K type strain sequencing project: providing services to taxonomists for standard genome sequencing and annotation.</title>
        <authorList>
            <consortium name="The Broad Institute Genomics Platform"/>
            <consortium name="The Broad Institute Genome Sequencing Center for Infectious Disease"/>
            <person name="Wu L."/>
            <person name="Ma J."/>
        </authorList>
    </citation>
    <scope>NUCLEOTIDE SEQUENCE [LARGE SCALE GENOMIC DNA]</scope>
    <source>
        <strain evidence="2 3">JCM 16221</strain>
    </source>
</reference>
<sequence length="414" mass="43212">MVASQSTADHRAAILALAGTSGSLSRTDISQRLDLSAATVTQVTKELISDGLLEERASAPSRGGRPAQILGLAGSPRRALGVKIAPDRLAISDVELDGTVRDTSVHDFDPSSADALGNLTDVLREVIDGLDGNGSSLLGIGLGVPGGVHDPAEGIVNADILGWRGVPLGRRLRSNLGLPVLVDNDVNALAAADCLYGRGRQHRDFLIVTIGAGIGAAIVASDVVYRGAHGDAGELGHTPVDPNGPQCVCGNYGCLEAIIGDRALVAAAQRDGVLAANEGISAIHAAADRGDQAAQQILRNAGDILGRSVAHVVNLVDPETVAIYGEGTTAWQHWRPGFEPALRAHLPSVRNSIPVEIDRSDDQTWTQGAAALVIATPFDTTGATREQGRQIRARLTCTNNLQQDNNHEQRQPVL</sequence>
<dbReference type="EMBL" id="BAAARA010000019">
    <property type="protein sequence ID" value="GAA2358409.1"/>
    <property type="molecule type" value="Genomic_DNA"/>
</dbReference>
<comment type="caution">
    <text evidence="2">The sequence shown here is derived from an EMBL/GenBank/DDBJ whole genome shotgun (WGS) entry which is preliminary data.</text>
</comment>